<keyword evidence="1" id="KW-0472">Membrane</keyword>
<accession>A0A0F9T9P1</accession>
<keyword evidence="1" id="KW-1133">Transmembrane helix</keyword>
<organism evidence="2">
    <name type="scientific">marine sediment metagenome</name>
    <dbReference type="NCBI Taxonomy" id="412755"/>
    <lineage>
        <taxon>unclassified sequences</taxon>
        <taxon>metagenomes</taxon>
        <taxon>ecological metagenomes</taxon>
    </lineage>
</organism>
<comment type="caution">
    <text evidence="2">The sequence shown here is derived from an EMBL/GenBank/DDBJ whole genome shotgun (WGS) entry which is preliminary data.</text>
</comment>
<evidence type="ECO:0000313" key="2">
    <source>
        <dbReference type="EMBL" id="KKN77935.1"/>
    </source>
</evidence>
<reference evidence="2" key="1">
    <citation type="journal article" date="2015" name="Nature">
        <title>Complex archaea that bridge the gap between prokaryotes and eukaryotes.</title>
        <authorList>
            <person name="Spang A."/>
            <person name="Saw J.H."/>
            <person name="Jorgensen S.L."/>
            <person name="Zaremba-Niedzwiedzka K."/>
            <person name="Martijn J."/>
            <person name="Lind A.E."/>
            <person name="van Eijk R."/>
            <person name="Schleper C."/>
            <person name="Guy L."/>
            <person name="Ettema T.J."/>
        </authorList>
    </citation>
    <scope>NUCLEOTIDE SEQUENCE</scope>
</reference>
<name>A0A0F9T9P1_9ZZZZ</name>
<dbReference type="AlphaFoldDB" id="A0A0F9T9P1"/>
<sequence>MTERRREWLLIVGVVGASIAAGMLASFFGIDLIPTGR</sequence>
<evidence type="ECO:0000256" key="1">
    <source>
        <dbReference type="SAM" id="Phobius"/>
    </source>
</evidence>
<keyword evidence="1" id="KW-0812">Transmembrane</keyword>
<feature type="transmembrane region" description="Helical" evidence="1">
    <location>
        <begin position="7"/>
        <end position="30"/>
    </location>
</feature>
<protein>
    <submittedName>
        <fullName evidence="2">Uncharacterized protein</fullName>
    </submittedName>
</protein>
<dbReference type="EMBL" id="LAZR01000271">
    <property type="protein sequence ID" value="KKN77935.1"/>
    <property type="molecule type" value="Genomic_DNA"/>
</dbReference>
<proteinExistence type="predicted"/>
<gene>
    <name evidence="2" type="ORF">LCGC14_0355000</name>
</gene>